<sequence>MSKYLQKILTENILSTLPEQQKDLYHYVIKMEDDIAEEVGSREQFMNHLRSVSPHKRAAKHFNMTLFELLNVMKQVEEEISRQLIPMMDAVKWKDCTEFVLSRSQLKENHKVFFVSIPRVDRLQK</sequence>
<organism evidence="1 2">
    <name type="scientific">Halobacillus litoralis</name>
    <dbReference type="NCBI Taxonomy" id="45668"/>
    <lineage>
        <taxon>Bacteria</taxon>
        <taxon>Bacillati</taxon>
        <taxon>Bacillota</taxon>
        <taxon>Bacilli</taxon>
        <taxon>Bacillales</taxon>
        <taxon>Bacillaceae</taxon>
        <taxon>Halobacillus</taxon>
    </lineage>
</organism>
<protein>
    <submittedName>
        <fullName evidence="1">Uncharacterized protein</fullName>
    </submittedName>
</protein>
<accession>A0A845DYW6</accession>
<dbReference type="EMBL" id="WMET01000005">
    <property type="protein sequence ID" value="MYL21635.1"/>
    <property type="molecule type" value="Genomic_DNA"/>
</dbReference>
<evidence type="ECO:0000313" key="1">
    <source>
        <dbReference type="EMBL" id="MYL21635.1"/>
    </source>
</evidence>
<comment type="caution">
    <text evidence="1">The sequence shown here is derived from an EMBL/GenBank/DDBJ whole genome shotgun (WGS) entry which is preliminary data.</text>
</comment>
<gene>
    <name evidence="1" type="ORF">GLW04_17150</name>
</gene>
<proteinExistence type="predicted"/>
<name>A0A845DYW6_9BACI</name>
<reference evidence="1 2" key="1">
    <citation type="submission" date="2019-11" db="EMBL/GenBank/DDBJ databases">
        <title>Genome sequences of 17 halophilic strains isolated from different environments.</title>
        <authorList>
            <person name="Furrow R.E."/>
        </authorList>
    </citation>
    <scope>NUCLEOTIDE SEQUENCE [LARGE SCALE GENOMIC DNA]</scope>
    <source>
        <strain evidence="1 2">22511_23_Filter</strain>
    </source>
</reference>
<dbReference type="AlphaFoldDB" id="A0A845DYW6"/>
<dbReference type="Proteomes" id="UP000460949">
    <property type="component" value="Unassembled WGS sequence"/>
</dbReference>
<evidence type="ECO:0000313" key="2">
    <source>
        <dbReference type="Proteomes" id="UP000460949"/>
    </source>
</evidence>